<evidence type="ECO:0000313" key="1">
    <source>
        <dbReference type="EMBL" id="TWJ09220.1"/>
    </source>
</evidence>
<organism evidence="1 2">
    <name type="scientific">Altererythrobacter ishigakiensis</name>
    <dbReference type="NCBI Taxonomy" id="476157"/>
    <lineage>
        <taxon>Bacteria</taxon>
        <taxon>Pseudomonadati</taxon>
        <taxon>Pseudomonadota</taxon>
        <taxon>Alphaproteobacteria</taxon>
        <taxon>Sphingomonadales</taxon>
        <taxon>Erythrobacteraceae</taxon>
        <taxon>Altererythrobacter</taxon>
    </lineage>
</organism>
<protein>
    <submittedName>
        <fullName evidence="1">Uncharacterized protein</fullName>
    </submittedName>
</protein>
<keyword evidence="2" id="KW-1185">Reference proteome</keyword>
<name>A0A562UUB3_9SPHN</name>
<gene>
    <name evidence="1" type="ORF">JN10_0847</name>
</gene>
<evidence type="ECO:0000313" key="2">
    <source>
        <dbReference type="Proteomes" id="UP000320547"/>
    </source>
</evidence>
<sequence>MTGMVQLFRRGIIAAGITMSLVAVSPAASQSSEGEAQISQEEQVDNGLKNFGYIAGLSRGCVAEDQQMAFERDVMEMNAAITRLLGVDRAFLFSAAFGYGTSVAVEVENCAEILKQYESRSNKFRSAVEGS</sequence>
<accession>A0A562UUB3</accession>
<reference evidence="1 2" key="1">
    <citation type="submission" date="2019-07" db="EMBL/GenBank/DDBJ databases">
        <title>Genomic Encyclopedia of Archaeal and Bacterial Type Strains, Phase II (KMG-II): from individual species to whole genera.</title>
        <authorList>
            <person name="Goeker M."/>
        </authorList>
    </citation>
    <scope>NUCLEOTIDE SEQUENCE [LARGE SCALE GENOMIC DNA]</scope>
    <source>
        <strain evidence="1 2">ATCC BAA-2084</strain>
    </source>
</reference>
<dbReference type="Proteomes" id="UP000320547">
    <property type="component" value="Unassembled WGS sequence"/>
</dbReference>
<comment type="caution">
    <text evidence="1">The sequence shown here is derived from an EMBL/GenBank/DDBJ whole genome shotgun (WGS) entry which is preliminary data.</text>
</comment>
<dbReference type="STRING" id="476157.GCA_001663155_02504"/>
<dbReference type="AlphaFoldDB" id="A0A562UUB3"/>
<dbReference type="EMBL" id="VLLK01000001">
    <property type="protein sequence ID" value="TWJ09220.1"/>
    <property type="molecule type" value="Genomic_DNA"/>
</dbReference>
<proteinExistence type="predicted"/>